<evidence type="ECO:0000313" key="2">
    <source>
        <dbReference type="Proteomes" id="UP000008311"/>
    </source>
</evidence>
<dbReference type="InParanoid" id="B9THB1"/>
<evidence type="ECO:0000313" key="1">
    <source>
        <dbReference type="EMBL" id="EEF24755.1"/>
    </source>
</evidence>
<dbReference type="EMBL" id="EQ981362">
    <property type="protein sequence ID" value="EEF24755.1"/>
    <property type="molecule type" value="Genomic_DNA"/>
</dbReference>
<dbReference type="Proteomes" id="UP000008311">
    <property type="component" value="Unassembled WGS sequence"/>
</dbReference>
<keyword evidence="2" id="KW-1185">Reference proteome</keyword>
<sequence length="60" mass="6545">MPCPTVRCRKTARAAVGAVTRNRLAQPYVTTTLNSQGMSYVSASHRLYIFNRAGLTMASP</sequence>
<proteinExistence type="predicted"/>
<accession>B9THB1</accession>
<gene>
    <name evidence="1" type="ORF">RCOM_1907560</name>
</gene>
<organism evidence="1 2">
    <name type="scientific">Ricinus communis</name>
    <name type="common">Castor bean</name>
    <dbReference type="NCBI Taxonomy" id="3988"/>
    <lineage>
        <taxon>Eukaryota</taxon>
        <taxon>Viridiplantae</taxon>
        <taxon>Streptophyta</taxon>
        <taxon>Embryophyta</taxon>
        <taxon>Tracheophyta</taxon>
        <taxon>Spermatophyta</taxon>
        <taxon>Magnoliopsida</taxon>
        <taxon>eudicotyledons</taxon>
        <taxon>Gunneridae</taxon>
        <taxon>Pentapetalae</taxon>
        <taxon>rosids</taxon>
        <taxon>fabids</taxon>
        <taxon>Malpighiales</taxon>
        <taxon>Euphorbiaceae</taxon>
        <taxon>Acalyphoideae</taxon>
        <taxon>Acalypheae</taxon>
        <taxon>Ricinus</taxon>
    </lineage>
</organism>
<protein>
    <submittedName>
        <fullName evidence="1">Uncharacterized protein</fullName>
    </submittedName>
</protein>
<name>B9THB1_RICCO</name>
<dbReference type="AlphaFoldDB" id="B9THB1"/>
<reference evidence="2" key="1">
    <citation type="journal article" date="2010" name="Nat. Biotechnol.">
        <title>Draft genome sequence of the oilseed species Ricinus communis.</title>
        <authorList>
            <person name="Chan A.P."/>
            <person name="Crabtree J."/>
            <person name="Zhao Q."/>
            <person name="Lorenzi H."/>
            <person name="Orvis J."/>
            <person name="Puiu D."/>
            <person name="Melake-Berhan A."/>
            <person name="Jones K.M."/>
            <person name="Redman J."/>
            <person name="Chen G."/>
            <person name="Cahoon E.B."/>
            <person name="Gedil M."/>
            <person name="Stanke M."/>
            <person name="Haas B.J."/>
            <person name="Wortman J.R."/>
            <person name="Fraser-Liggett C.M."/>
            <person name="Ravel J."/>
            <person name="Rabinowicz P.D."/>
        </authorList>
    </citation>
    <scope>NUCLEOTIDE SEQUENCE [LARGE SCALE GENOMIC DNA]</scope>
    <source>
        <strain evidence="2">cv. Hale</strain>
    </source>
</reference>